<reference evidence="2" key="1">
    <citation type="journal article" date="2019" name="Sci. Rep.">
        <title>Draft genome of Tanacetum cinerariifolium, the natural source of mosquito coil.</title>
        <authorList>
            <person name="Yamashiro T."/>
            <person name="Shiraishi A."/>
            <person name="Satake H."/>
            <person name="Nakayama K."/>
        </authorList>
    </citation>
    <scope>NUCLEOTIDE SEQUENCE</scope>
</reference>
<gene>
    <name evidence="2" type="ORF">Tci_893541</name>
</gene>
<feature type="compositionally biased region" description="Pro residues" evidence="1">
    <location>
        <begin position="44"/>
        <end position="54"/>
    </location>
</feature>
<evidence type="ECO:0000313" key="2">
    <source>
        <dbReference type="EMBL" id="GFD21572.1"/>
    </source>
</evidence>
<feature type="non-terminal residue" evidence="2">
    <location>
        <position position="1"/>
    </location>
</feature>
<protein>
    <submittedName>
        <fullName evidence="2">Uncharacterized protein</fullName>
    </submittedName>
</protein>
<feature type="region of interest" description="Disordered" evidence="1">
    <location>
        <begin position="32"/>
        <end position="54"/>
    </location>
</feature>
<comment type="caution">
    <text evidence="2">The sequence shown here is derived from an EMBL/GenBank/DDBJ whole genome shotgun (WGS) entry which is preliminary data.</text>
</comment>
<accession>A0A699UEY0</accession>
<feature type="compositionally biased region" description="Basic and acidic residues" evidence="1">
    <location>
        <begin position="32"/>
        <end position="42"/>
    </location>
</feature>
<sequence>HHFVGDVAGENEQERARAHGCKCPDEAADYRVAGRPDKKRAEAGPPPVQPARAA</sequence>
<feature type="region of interest" description="Disordered" evidence="1">
    <location>
        <begin position="1"/>
        <end position="20"/>
    </location>
</feature>
<dbReference type="AlphaFoldDB" id="A0A699UEY0"/>
<evidence type="ECO:0000256" key="1">
    <source>
        <dbReference type="SAM" id="MobiDB-lite"/>
    </source>
</evidence>
<name>A0A699UEY0_TANCI</name>
<proteinExistence type="predicted"/>
<organism evidence="2">
    <name type="scientific">Tanacetum cinerariifolium</name>
    <name type="common">Dalmatian daisy</name>
    <name type="synonym">Chrysanthemum cinerariifolium</name>
    <dbReference type="NCBI Taxonomy" id="118510"/>
    <lineage>
        <taxon>Eukaryota</taxon>
        <taxon>Viridiplantae</taxon>
        <taxon>Streptophyta</taxon>
        <taxon>Embryophyta</taxon>
        <taxon>Tracheophyta</taxon>
        <taxon>Spermatophyta</taxon>
        <taxon>Magnoliopsida</taxon>
        <taxon>eudicotyledons</taxon>
        <taxon>Gunneridae</taxon>
        <taxon>Pentapetalae</taxon>
        <taxon>asterids</taxon>
        <taxon>campanulids</taxon>
        <taxon>Asterales</taxon>
        <taxon>Asteraceae</taxon>
        <taxon>Asteroideae</taxon>
        <taxon>Anthemideae</taxon>
        <taxon>Anthemidinae</taxon>
        <taxon>Tanacetum</taxon>
    </lineage>
</organism>
<dbReference type="EMBL" id="BKCJ011330732">
    <property type="protein sequence ID" value="GFD21572.1"/>
    <property type="molecule type" value="Genomic_DNA"/>
</dbReference>